<keyword evidence="7" id="KW-1185">Reference proteome</keyword>
<dbReference type="EMBL" id="JAZHPM010000016">
    <property type="protein sequence ID" value="MEF2292389.1"/>
    <property type="molecule type" value="Genomic_DNA"/>
</dbReference>
<dbReference type="InterPro" id="IPR018225">
    <property type="entry name" value="Transaldolase_AS"/>
</dbReference>
<dbReference type="CDD" id="cd00956">
    <property type="entry name" value="Transaldolase_FSA"/>
    <property type="match status" value="1"/>
</dbReference>
<keyword evidence="4" id="KW-0808">Transferase</keyword>
<reference evidence="5 7" key="3">
    <citation type="submission" date="2024-01" db="EMBL/GenBank/DDBJ databases">
        <title>Survival strategy associated with biotechnological potential of Virgibacillus dokdonensis T4.6 isolated from salt-fermented shrimp paste.</title>
        <authorList>
            <person name="Doan T.V."/>
            <person name="Quach N.T."/>
            <person name="Phi Q.-T."/>
        </authorList>
    </citation>
    <scope>NUCLEOTIDE SEQUENCE [LARGE SCALE GENOMIC DNA]</scope>
    <source>
        <strain evidence="5 7">T4.6</strain>
    </source>
</reference>
<dbReference type="FunFam" id="3.20.20.70:FF:000018">
    <property type="entry name" value="Probable transaldolase"/>
    <property type="match status" value="1"/>
</dbReference>
<keyword evidence="2" id="KW-0963">Cytoplasm</keyword>
<evidence type="ECO:0000256" key="3">
    <source>
        <dbReference type="ARBA" id="ARBA00023270"/>
    </source>
</evidence>
<evidence type="ECO:0000256" key="2">
    <source>
        <dbReference type="ARBA" id="ARBA00022490"/>
    </source>
</evidence>
<dbReference type="SUPFAM" id="SSF51569">
    <property type="entry name" value="Aldolase"/>
    <property type="match status" value="1"/>
</dbReference>
<dbReference type="PANTHER" id="PTHR10683">
    <property type="entry name" value="TRANSALDOLASE"/>
    <property type="match status" value="1"/>
</dbReference>
<dbReference type="KEGG" id="vpn:A21D_00484"/>
<dbReference type="Proteomes" id="UP000234237">
    <property type="component" value="Chromosome"/>
</dbReference>
<dbReference type="GO" id="GO:0005975">
    <property type="term" value="P:carbohydrate metabolic process"/>
    <property type="evidence" value="ECO:0007669"/>
    <property type="project" value="InterPro"/>
</dbReference>
<dbReference type="AlphaFoldDB" id="A0A2K9IV21"/>
<protein>
    <submittedName>
        <fullName evidence="4 5">Transaldolase</fullName>
        <ecNumber evidence="4">2.2.1.2</ecNumber>
    </submittedName>
</protein>
<evidence type="ECO:0000313" key="5">
    <source>
        <dbReference type="EMBL" id="MEF2292389.1"/>
    </source>
</evidence>
<dbReference type="PANTHER" id="PTHR10683:SF40">
    <property type="entry name" value="FRUCTOSE-6-PHOSPHATE ALDOLASE 1-RELATED"/>
    <property type="match status" value="1"/>
</dbReference>
<dbReference type="RefSeq" id="WP_101932552.1">
    <property type="nucleotide sequence ID" value="NZ_CP018622.1"/>
</dbReference>
<reference evidence="6" key="2">
    <citation type="submission" date="2016-11" db="EMBL/GenBank/DDBJ databases">
        <title>Complete genome sequence of Virgibacillus pantothenticus 21D, a halophilic bacterium isolated from the deep hypersaline anoxic basin Discovery in the Mediterranean Sea.</title>
        <authorList>
            <person name="Zeaiter Z."/>
            <person name="Booth J.M."/>
            <person name="Prosdocimi E.M."/>
            <person name="Mapelli F."/>
            <person name="Fusi M."/>
            <person name="Daffonchio D."/>
            <person name="Borin S."/>
            <person name="Crotti E."/>
        </authorList>
    </citation>
    <scope>NUCLEOTIDE SEQUENCE [LARGE SCALE GENOMIC DNA]</scope>
    <source>
        <strain evidence="6">21D</strain>
    </source>
</reference>
<sequence>MKLLIDSANIEHIKQINHDYPVDGVTTNPTLIAKENRDFYQLIKEIRTVIGESKLLFVQTVSEATDAIVQEALEIWKALDKNVVIKIPVTVEGIKAIKELKKQGIKTLATTVYTPMNAFVAAKAGADYVAPYVNRIENLNGKGTEVVQEIKQIFTNASFTCEIISASFKNVQQIKEVCLSGSDVITVPPTLINQFLQVSSIKEDVERFKLDWQKSIQGKEG</sequence>
<dbReference type="Gene3D" id="3.20.20.70">
    <property type="entry name" value="Aldolase class I"/>
    <property type="match status" value="1"/>
</dbReference>
<dbReference type="PROSITE" id="PS00958">
    <property type="entry name" value="TRANSALDOLASE_2"/>
    <property type="match status" value="1"/>
</dbReference>
<organism evidence="4 6">
    <name type="scientific">Virgibacillus dokdonensis</name>
    <dbReference type="NCBI Taxonomy" id="302167"/>
    <lineage>
        <taxon>Bacteria</taxon>
        <taxon>Bacillati</taxon>
        <taxon>Bacillota</taxon>
        <taxon>Bacilli</taxon>
        <taxon>Bacillales</taxon>
        <taxon>Bacillaceae</taxon>
        <taxon>Virgibacillus</taxon>
    </lineage>
</organism>
<gene>
    <name evidence="4" type="primary">tal_1</name>
    <name evidence="4" type="ORF">A21D_00484</name>
    <name evidence="5" type="ORF">V2W34_10280</name>
</gene>
<proteinExistence type="predicted"/>
<accession>A0A2K9IV21</accession>
<reference evidence="4" key="1">
    <citation type="submission" date="2016-11" db="EMBL/GenBank/DDBJ databases">
        <title>Complete genome sequence of Virgibacillus dokdonensis 21D, a halophilic bacterium isolated from the deep hypersaline anoxic basin Discovery in the Mediterranean Sea.</title>
        <authorList>
            <person name="Zeaiter Z."/>
            <person name="Booth J.M."/>
            <person name="Prosdocimi E.M."/>
            <person name="Mapelli F."/>
            <person name="Fusi M."/>
            <person name="Daffonchio D."/>
            <person name="Borin S."/>
            <person name="Crotti E."/>
        </authorList>
    </citation>
    <scope>NUCLEOTIDE SEQUENCE</scope>
    <source>
        <strain evidence="4">21D</strain>
    </source>
</reference>
<dbReference type="InterPro" id="IPR001585">
    <property type="entry name" value="TAL/FSA"/>
</dbReference>
<evidence type="ECO:0000313" key="4">
    <source>
        <dbReference type="EMBL" id="AUJ23597.1"/>
    </source>
</evidence>
<dbReference type="GO" id="GO:0005737">
    <property type="term" value="C:cytoplasm"/>
    <property type="evidence" value="ECO:0007669"/>
    <property type="project" value="UniProtKB-SubCell"/>
</dbReference>
<dbReference type="InterPro" id="IPR013785">
    <property type="entry name" value="Aldolase_TIM"/>
</dbReference>
<dbReference type="InterPro" id="IPR033919">
    <property type="entry name" value="TSA/FSA_arc/bac"/>
</dbReference>
<evidence type="ECO:0000256" key="1">
    <source>
        <dbReference type="ARBA" id="ARBA00004496"/>
    </source>
</evidence>
<dbReference type="Pfam" id="PF00923">
    <property type="entry name" value="TAL_FSA"/>
    <property type="match status" value="1"/>
</dbReference>
<evidence type="ECO:0000313" key="6">
    <source>
        <dbReference type="Proteomes" id="UP000234237"/>
    </source>
</evidence>
<dbReference type="EMBL" id="CP018622">
    <property type="protein sequence ID" value="AUJ23597.1"/>
    <property type="molecule type" value="Genomic_DNA"/>
</dbReference>
<name>A0A2K9IV21_9BACI</name>
<dbReference type="PROSITE" id="PS01054">
    <property type="entry name" value="TRANSALDOLASE_1"/>
    <property type="match status" value="1"/>
</dbReference>
<dbReference type="GO" id="GO:0004801">
    <property type="term" value="F:transaldolase activity"/>
    <property type="evidence" value="ECO:0007669"/>
    <property type="project" value="UniProtKB-EC"/>
</dbReference>
<dbReference type="EC" id="2.2.1.2" evidence="4"/>
<dbReference type="Proteomes" id="UP001356080">
    <property type="component" value="Unassembled WGS sequence"/>
</dbReference>
<keyword evidence="3" id="KW-0704">Schiff base</keyword>
<evidence type="ECO:0000313" key="7">
    <source>
        <dbReference type="Proteomes" id="UP001356080"/>
    </source>
</evidence>
<comment type="subcellular location">
    <subcellularLocation>
        <location evidence="1">Cytoplasm</location>
    </subcellularLocation>
</comment>
<dbReference type="GO" id="GO:0016832">
    <property type="term" value="F:aldehyde-lyase activity"/>
    <property type="evidence" value="ECO:0007669"/>
    <property type="project" value="InterPro"/>
</dbReference>